<dbReference type="PANTHER" id="PTHR16301">
    <property type="entry name" value="IMPACT-RELATED"/>
    <property type="match status" value="1"/>
</dbReference>
<dbReference type="InterPro" id="IPR001498">
    <property type="entry name" value="Impact_N"/>
</dbReference>
<dbReference type="PANTHER" id="PTHR16301:SF20">
    <property type="entry name" value="IMPACT FAMILY MEMBER YIGZ"/>
    <property type="match status" value="1"/>
</dbReference>
<dbReference type="InterPro" id="IPR036956">
    <property type="entry name" value="Impact_N_sf"/>
</dbReference>
<gene>
    <name evidence="4" type="ORF">B9O19_00962</name>
</gene>
<feature type="domain" description="UPF0029" evidence="3">
    <location>
        <begin position="139"/>
        <end position="193"/>
    </location>
</feature>
<dbReference type="RefSeq" id="WP_102365360.1">
    <property type="nucleotide sequence ID" value="NZ_CP020991.1"/>
</dbReference>
<dbReference type="InterPro" id="IPR035647">
    <property type="entry name" value="EFG_III/V"/>
</dbReference>
<dbReference type="Pfam" id="PF01205">
    <property type="entry name" value="Impact_N"/>
    <property type="match status" value="1"/>
</dbReference>
<dbReference type="Pfam" id="PF09186">
    <property type="entry name" value="DUF1949"/>
    <property type="match status" value="1"/>
</dbReference>
<dbReference type="InterPro" id="IPR020569">
    <property type="entry name" value="UPF0029_Impact_CS"/>
</dbReference>
<evidence type="ECO:0000313" key="5">
    <source>
        <dbReference type="Proteomes" id="UP000235589"/>
    </source>
</evidence>
<evidence type="ECO:0000259" key="2">
    <source>
        <dbReference type="Pfam" id="PF01205"/>
    </source>
</evidence>
<dbReference type="InterPro" id="IPR020568">
    <property type="entry name" value="Ribosomal_Su5_D2-typ_SF"/>
</dbReference>
<feature type="domain" description="Impact N-terminal" evidence="2">
    <location>
        <begin position="19"/>
        <end position="121"/>
    </location>
</feature>
<dbReference type="InterPro" id="IPR023582">
    <property type="entry name" value="Impact"/>
</dbReference>
<dbReference type="PROSITE" id="PS00910">
    <property type="entry name" value="UPF0029"/>
    <property type="match status" value="1"/>
</dbReference>
<dbReference type="AlphaFoldDB" id="A0A2K9P1J7"/>
<dbReference type="NCBIfam" id="TIGR00257">
    <property type="entry name" value="IMPACT_YIGZ"/>
    <property type="match status" value="1"/>
</dbReference>
<dbReference type="OrthoDB" id="9813771at2"/>
<name>A0A2K9P1J7_9FIRM</name>
<dbReference type="Gene3D" id="3.30.230.30">
    <property type="entry name" value="Impact, N-terminal domain"/>
    <property type="match status" value="1"/>
</dbReference>
<comment type="similarity">
    <text evidence="1">Belongs to the IMPACT family.</text>
</comment>
<dbReference type="GO" id="GO:0005737">
    <property type="term" value="C:cytoplasm"/>
    <property type="evidence" value="ECO:0007669"/>
    <property type="project" value="TreeGrafter"/>
</dbReference>
<dbReference type="GeneID" id="98062376"/>
<dbReference type="Gene3D" id="3.30.70.240">
    <property type="match status" value="1"/>
</dbReference>
<evidence type="ECO:0000256" key="1">
    <source>
        <dbReference type="ARBA" id="ARBA00007665"/>
    </source>
</evidence>
<keyword evidence="5" id="KW-1185">Reference proteome</keyword>
<sequence>MKDRYKTVKNMASAEIVEKRSRFIASVKPVESEHEAVEFINELRKKYWDASHNVYAYIVEENGVMRYSDDGEPSGTAGMPVLDMLKKEGLTNTVVVVTRYFGGILLGTGGLVHTYSKSAKAGVLAANILEMILCRELSVICDYNMLGKIQNELHSWEFIQGETLYSDSVELSLYVPISDCAGLKERIVDISNGTVKIIEGSEIYKEKV</sequence>
<dbReference type="InterPro" id="IPR015796">
    <property type="entry name" value="Impact_YigZ-like"/>
</dbReference>
<evidence type="ECO:0000313" key="4">
    <source>
        <dbReference type="EMBL" id="AUO19133.1"/>
    </source>
</evidence>
<protein>
    <submittedName>
        <fullName evidence="4">IMPACT family member YigZ</fullName>
    </submittedName>
</protein>
<dbReference type="GO" id="GO:0006446">
    <property type="term" value="P:regulation of translational initiation"/>
    <property type="evidence" value="ECO:0007669"/>
    <property type="project" value="TreeGrafter"/>
</dbReference>
<dbReference type="KEGG" id="mpec:B9O19_00962"/>
<reference evidence="4 5" key="1">
    <citation type="submission" date="2017-04" db="EMBL/GenBank/DDBJ databases">
        <title>Monoglobus pectinilyticus 14 draft genome.</title>
        <authorList>
            <person name="Kim C."/>
            <person name="Rosendale D.I."/>
            <person name="Kelly W.J."/>
            <person name="Tannock G.W."/>
            <person name="Patchett M.L."/>
            <person name="Jordens J.Z."/>
        </authorList>
    </citation>
    <scope>NUCLEOTIDE SEQUENCE [LARGE SCALE GENOMIC DNA]</scope>
    <source>
        <strain evidence="4 5">14</strain>
    </source>
</reference>
<proteinExistence type="inferred from homology"/>
<dbReference type="SUPFAM" id="SSF54211">
    <property type="entry name" value="Ribosomal protein S5 domain 2-like"/>
    <property type="match status" value="1"/>
</dbReference>
<dbReference type="Proteomes" id="UP000235589">
    <property type="component" value="Chromosome"/>
</dbReference>
<dbReference type="SUPFAM" id="SSF54980">
    <property type="entry name" value="EF-G C-terminal domain-like"/>
    <property type="match status" value="1"/>
</dbReference>
<dbReference type="InterPro" id="IPR015269">
    <property type="entry name" value="UPF0029_Impact_C"/>
</dbReference>
<evidence type="ECO:0000259" key="3">
    <source>
        <dbReference type="Pfam" id="PF09186"/>
    </source>
</evidence>
<organism evidence="4 5">
    <name type="scientific">Monoglobus pectinilyticus</name>
    <dbReference type="NCBI Taxonomy" id="1981510"/>
    <lineage>
        <taxon>Bacteria</taxon>
        <taxon>Bacillati</taxon>
        <taxon>Bacillota</taxon>
        <taxon>Clostridia</taxon>
        <taxon>Monoglobales</taxon>
        <taxon>Monoglobaceae</taxon>
        <taxon>Monoglobus</taxon>
    </lineage>
</organism>
<accession>A0A2K9P1J7</accession>
<dbReference type="EMBL" id="CP020991">
    <property type="protein sequence ID" value="AUO19133.1"/>
    <property type="molecule type" value="Genomic_DNA"/>
</dbReference>